<comment type="caution">
    <text evidence="1">The sequence shown here is derived from an EMBL/GenBank/DDBJ whole genome shotgun (WGS) entry which is preliminary data.</text>
</comment>
<evidence type="ECO:0000313" key="2">
    <source>
        <dbReference type="Proteomes" id="UP000036987"/>
    </source>
</evidence>
<dbReference type="Pfam" id="PF13344">
    <property type="entry name" value="Hydrolase_6"/>
    <property type="match status" value="1"/>
</dbReference>
<dbReference type="Proteomes" id="UP000036987">
    <property type="component" value="Unassembled WGS sequence"/>
</dbReference>
<keyword evidence="2" id="KW-1185">Reference proteome</keyword>
<proteinExistence type="predicted"/>
<dbReference type="STRING" id="29655.A0A0K9NWH2"/>
<reference evidence="2" key="1">
    <citation type="journal article" date="2016" name="Nature">
        <title>The genome of the seagrass Zostera marina reveals angiosperm adaptation to the sea.</title>
        <authorList>
            <person name="Olsen J.L."/>
            <person name="Rouze P."/>
            <person name="Verhelst B."/>
            <person name="Lin Y.-C."/>
            <person name="Bayer T."/>
            <person name="Collen J."/>
            <person name="Dattolo E."/>
            <person name="De Paoli E."/>
            <person name="Dittami S."/>
            <person name="Maumus F."/>
            <person name="Michel G."/>
            <person name="Kersting A."/>
            <person name="Lauritano C."/>
            <person name="Lohaus R."/>
            <person name="Toepel M."/>
            <person name="Tonon T."/>
            <person name="Vanneste K."/>
            <person name="Amirebrahimi M."/>
            <person name="Brakel J."/>
            <person name="Bostroem C."/>
            <person name="Chovatia M."/>
            <person name="Grimwood J."/>
            <person name="Jenkins J.W."/>
            <person name="Jueterbock A."/>
            <person name="Mraz A."/>
            <person name="Stam W.T."/>
            <person name="Tice H."/>
            <person name="Bornberg-Bauer E."/>
            <person name="Green P.J."/>
            <person name="Pearson G.A."/>
            <person name="Procaccini G."/>
            <person name="Duarte C.M."/>
            <person name="Schmutz J."/>
            <person name="Reusch T.B.H."/>
            <person name="Van de Peer Y."/>
        </authorList>
    </citation>
    <scope>NUCLEOTIDE SEQUENCE [LARGE SCALE GENOMIC DNA]</scope>
    <source>
        <strain evidence="2">cv. Finnish</strain>
    </source>
</reference>
<dbReference type="EMBL" id="LFYR01001545">
    <property type="protein sequence ID" value="KMZ61008.1"/>
    <property type="molecule type" value="Genomic_DNA"/>
</dbReference>
<dbReference type="InterPro" id="IPR023214">
    <property type="entry name" value="HAD_sf"/>
</dbReference>
<dbReference type="SUPFAM" id="SSF56784">
    <property type="entry name" value="HAD-like"/>
    <property type="match status" value="1"/>
</dbReference>
<dbReference type="Gene3D" id="3.40.50.1000">
    <property type="entry name" value="HAD superfamily/HAD-like"/>
    <property type="match status" value="1"/>
</dbReference>
<evidence type="ECO:0000313" key="1">
    <source>
        <dbReference type="EMBL" id="KMZ61008.1"/>
    </source>
</evidence>
<accession>A0A0K9NWH2</accession>
<sequence>MRFLLSALLRRSEIQSVAVGSSFRRSYCQKIQSSSFGIAFDIDGVLLRGSSPIGGALQGLRRLFGSDGSLRIPFLFLTNGECF</sequence>
<dbReference type="InterPro" id="IPR036412">
    <property type="entry name" value="HAD-like_sf"/>
</dbReference>
<dbReference type="InterPro" id="IPR006357">
    <property type="entry name" value="HAD-SF_hydro_IIA"/>
</dbReference>
<name>A0A0K9NWH2_ZOSMR</name>
<protein>
    <submittedName>
        <fullName evidence="1">Uncharacterized protein</fullName>
    </submittedName>
</protein>
<gene>
    <name evidence="1" type="ORF">ZOSMA_55G00600</name>
</gene>
<dbReference type="OrthoDB" id="10251048at2759"/>
<organism evidence="1 2">
    <name type="scientific">Zostera marina</name>
    <name type="common">Eelgrass</name>
    <dbReference type="NCBI Taxonomy" id="29655"/>
    <lineage>
        <taxon>Eukaryota</taxon>
        <taxon>Viridiplantae</taxon>
        <taxon>Streptophyta</taxon>
        <taxon>Embryophyta</taxon>
        <taxon>Tracheophyta</taxon>
        <taxon>Spermatophyta</taxon>
        <taxon>Magnoliopsida</taxon>
        <taxon>Liliopsida</taxon>
        <taxon>Zosteraceae</taxon>
        <taxon>Zostera</taxon>
    </lineage>
</organism>
<dbReference type="AlphaFoldDB" id="A0A0K9NWH2"/>